<accession>A0A3S5AWB6</accession>
<sequence>MYVDRTTEREASCELRNELKWRHGMRSCGHLIALLISKWYSTHRHYSQVVQSKRFEPCAHSRVTVSARRRPVTQSRCAK</sequence>
<dbReference type="EMBL" id="CAAALY010110644">
    <property type="protein sequence ID" value="VEL30244.1"/>
    <property type="molecule type" value="Genomic_DNA"/>
</dbReference>
<gene>
    <name evidence="1" type="ORF">PXEA_LOCUS23684</name>
</gene>
<evidence type="ECO:0000313" key="1">
    <source>
        <dbReference type="EMBL" id="VEL30244.1"/>
    </source>
</evidence>
<organism evidence="1 2">
    <name type="scientific">Protopolystoma xenopodis</name>
    <dbReference type="NCBI Taxonomy" id="117903"/>
    <lineage>
        <taxon>Eukaryota</taxon>
        <taxon>Metazoa</taxon>
        <taxon>Spiralia</taxon>
        <taxon>Lophotrochozoa</taxon>
        <taxon>Platyhelminthes</taxon>
        <taxon>Monogenea</taxon>
        <taxon>Polyopisthocotylea</taxon>
        <taxon>Polystomatidea</taxon>
        <taxon>Polystomatidae</taxon>
        <taxon>Protopolystoma</taxon>
    </lineage>
</organism>
<dbReference type="Proteomes" id="UP000784294">
    <property type="component" value="Unassembled WGS sequence"/>
</dbReference>
<protein>
    <submittedName>
        <fullName evidence="1">Uncharacterized protein</fullName>
    </submittedName>
</protein>
<dbReference type="AlphaFoldDB" id="A0A3S5AWB6"/>
<name>A0A3S5AWB6_9PLAT</name>
<evidence type="ECO:0000313" key="2">
    <source>
        <dbReference type="Proteomes" id="UP000784294"/>
    </source>
</evidence>
<comment type="caution">
    <text evidence="1">The sequence shown here is derived from an EMBL/GenBank/DDBJ whole genome shotgun (WGS) entry which is preliminary data.</text>
</comment>
<reference evidence="1" key="1">
    <citation type="submission" date="2018-11" db="EMBL/GenBank/DDBJ databases">
        <authorList>
            <consortium name="Pathogen Informatics"/>
        </authorList>
    </citation>
    <scope>NUCLEOTIDE SEQUENCE</scope>
</reference>
<proteinExistence type="predicted"/>
<keyword evidence="2" id="KW-1185">Reference proteome</keyword>